<dbReference type="PANTHER" id="PTHR47992">
    <property type="entry name" value="PROTEIN PHOSPHATASE"/>
    <property type="match status" value="1"/>
</dbReference>
<dbReference type="AlphaFoldDB" id="A0A2H0V518"/>
<reference evidence="3" key="1">
    <citation type="submission" date="2017-09" db="EMBL/GenBank/DDBJ databases">
        <title>Depth-based differentiation of microbial function through sediment-hosted aquifers and enrichment of novel symbionts in the deep terrestrial subsurface.</title>
        <authorList>
            <person name="Probst A.J."/>
            <person name="Ladd B."/>
            <person name="Jarett J.K."/>
            <person name="Geller-Mcgrath D.E."/>
            <person name="Sieber C.M.K."/>
            <person name="Emerson J.B."/>
            <person name="Anantharaman K."/>
            <person name="Thomas B.C."/>
            <person name="Malmstrom R."/>
            <person name="Stieglmeier M."/>
            <person name="Klingl A."/>
            <person name="Woyke T."/>
            <person name="Ryan C.M."/>
            <person name="Banfield J.F."/>
        </authorList>
    </citation>
    <scope>NUCLEOTIDE SEQUENCE [LARGE SCALE GENOMIC DNA]</scope>
</reference>
<organism evidence="2 3">
    <name type="scientific">Candidatus Falkowbacteria bacterium CG10_big_fil_rev_8_21_14_0_10_39_11</name>
    <dbReference type="NCBI Taxonomy" id="1974565"/>
    <lineage>
        <taxon>Bacteria</taxon>
        <taxon>Candidatus Falkowiibacteriota</taxon>
    </lineage>
</organism>
<dbReference type="Gene3D" id="3.60.40.10">
    <property type="entry name" value="PPM-type phosphatase domain"/>
    <property type="match status" value="1"/>
</dbReference>
<dbReference type="InterPro" id="IPR015655">
    <property type="entry name" value="PP2C"/>
</dbReference>
<dbReference type="InterPro" id="IPR036457">
    <property type="entry name" value="PPM-type-like_dom_sf"/>
</dbReference>
<dbReference type="Pfam" id="PF13672">
    <property type="entry name" value="PP2C_2"/>
    <property type="match status" value="1"/>
</dbReference>
<comment type="caution">
    <text evidence="2">The sequence shown here is derived from an EMBL/GenBank/DDBJ whole genome shotgun (WGS) entry which is preliminary data.</text>
</comment>
<evidence type="ECO:0000313" key="2">
    <source>
        <dbReference type="EMBL" id="PIR94151.1"/>
    </source>
</evidence>
<dbReference type="CDD" id="cd00143">
    <property type="entry name" value="PP2Cc"/>
    <property type="match status" value="1"/>
</dbReference>
<evidence type="ECO:0000259" key="1">
    <source>
        <dbReference type="PROSITE" id="PS51746"/>
    </source>
</evidence>
<dbReference type="SMART" id="SM00332">
    <property type="entry name" value="PP2Cc"/>
    <property type="match status" value="1"/>
</dbReference>
<dbReference type="InterPro" id="IPR001932">
    <property type="entry name" value="PPM-type_phosphatase-like_dom"/>
</dbReference>
<dbReference type="PROSITE" id="PS51746">
    <property type="entry name" value="PPM_2"/>
    <property type="match status" value="1"/>
</dbReference>
<dbReference type="SMART" id="SM00331">
    <property type="entry name" value="PP2C_SIG"/>
    <property type="match status" value="1"/>
</dbReference>
<sequence>MVIKQEILGKNDQTHEVMVHEPKVGFKEIALGVTEKFVAYGAGTKANILRRRSPETQVDESGDNFLIVPELDLYAVFDGVSQANGAEGARIASTELKKRIEAVKTKIKPKDMSAEQARKILLALLRSVNGMLSDMNKGKKQNEKFLTTMTLSMRVGNEMIMVNIGDSRTYYQGLGVLLEQVTVDHDLMRHDLEERKGISPVVDEVAGVGVKNIEEIRMAQSRRSPLLDNRVARLLGQGSRLDFAPDVYVRKVKKGERFLLCSDGITKEVTDENLADSLSSFTHKDFKASAEEIINRAIKTEQYYEHDDKVMALIEIK</sequence>
<name>A0A2H0V518_9BACT</name>
<gene>
    <name evidence="2" type="ORF">COT97_02910</name>
</gene>
<dbReference type="Proteomes" id="UP000229901">
    <property type="component" value="Unassembled WGS sequence"/>
</dbReference>
<dbReference type="SUPFAM" id="SSF81606">
    <property type="entry name" value="PP2C-like"/>
    <property type="match status" value="1"/>
</dbReference>
<dbReference type="GO" id="GO:0004722">
    <property type="term" value="F:protein serine/threonine phosphatase activity"/>
    <property type="evidence" value="ECO:0007669"/>
    <property type="project" value="InterPro"/>
</dbReference>
<proteinExistence type="predicted"/>
<feature type="domain" description="PPM-type phosphatase" evidence="1">
    <location>
        <begin position="39"/>
        <end position="317"/>
    </location>
</feature>
<dbReference type="EMBL" id="PFAP01000017">
    <property type="protein sequence ID" value="PIR94151.1"/>
    <property type="molecule type" value="Genomic_DNA"/>
</dbReference>
<accession>A0A2H0V518</accession>
<evidence type="ECO:0000313" key="3">
    <source>
        <dbReference type="Proteomes" id="UP000229901"/>
    </source>
</evidence>
<protein>
    <recommendedName>
        <fullName evidence="1">PPM-type phosphatase domain-containing protein</fullName>
    </recommendedName>
</protein>